<proteinExistence type="predicted"/>
<organism evidence="1">
    <name type="scientific">Salix viminalis</name>
    <name type="common">Common osier</name>
    <name type="synonym">Basket willow</name>
    <dbReference type="NCBI Taxonomy" id="40686"/>
    <lineage>
        <taxon>Eukaryota</taxon>
        <taxon>Viridiplantae</taxon>
        <taxon>Streptophyta</taxon>
        <taxon>Embryophyta</taxon>
        <taxon>Tracheophyta</taxon>
        <taxon>Spermatophyta</taxon>
        <taxon>Magnoliopsida</taxon>
        <taxon>eudicotyledons</taxon>
        <taxon>Gunneridae</taxon>
        <taxon>Pentapetalae</taxon>
        <taxon>rosids</taxon>
        <taxon>fabids</taxon>
        <taxon>Malpighiales</taxon>
        <taxon>Salicaceae</taxon>
        <taxon>Saliceae</taxon>
        <taxon>Salix</taxon>
    </lineage>
</organism>
<reference evidence="1" key="1">
    <citation type="submission" date="2019-03" db="EMBL/GenBank/DDBJ databases">
        <authorList>
            <person name="Mank J."/>
            <person name="Almeida P."/>
        </authorList>
    </citation>
    <scope>NUCLEOTIDE SEQUENCE</scope>
    <source>
        <strain evidence="1">78183</strain>
    </source>
</reference>
<evidence type="ECO:0000313" key="1">
    <source>
        <dbReference type="EMBL" id="VFU59931.1"/>
    </source>
</evidence>
<sequence>MSKMINKGPLLSCETQNLMNNPTSISLARFSSSANSAADTASHKTAGSEVAGAIAGTEYLSSVEKLKPKLQWEKNSGRIFSSTLMIQKSITQCSSLQEARLGEQPYDHHLLISLHVSGNEWQRHPFAMPRQQLPPLKAHQQQPAFTEDKAFHPIILKKTISV</sequence>
<protein>
    <submittedName>
        <fullName evidence="1">Uncharacterized protein</fullName>
    </submittedName>
</protein>
<accession>A0A6N2NF83</accession>
<name>A0A6N2NF83_SALVM</name>
<dbReference type="EMBL" id="CAADRP010002040">
    <property type="protein sequence ID" value="VFU59931.1"/>
    <property type="molecule type" value="Genomic_DNA"/>
</dbReference>
<gene>
    <name evidence="1" type="ORF">SVIM_LOCUS442578</name>
</gene>
<dbReference type="AlphaFoldDB" id="A0A6N2NF83"/>